<feature type="transmembrane region" description="Helical" evidence="1">
    <location>
        <begin position="20"/>
        <end position="39"/>
    </location>
</feature>
<evidence type="ECO:0000313" key="3">
    <source>
        <dbReference type="Proteomes" id="UP000034076"/>
    </source>
</evidence>
<keyword evidence="1" id="KW-1133">Transmembrane helix</keyword>
<evidence type="ECO:0000313" key="2">
    <source>
        <dbReference type="EMBL" id="KKI52258.1"/>
    </source>
</evidence>
<evidence type="ECO:0000256" key="1">
    <source>
        <dbReference type="SAM" id="Phobius"/>
    </source>
</evidence>
<sequence>MRCGTNKSSYLGLNYHIPKLLLCFILYSRIFYHTVPVISAK</sequence>
<keyword evidence="3" id="KW-1185">Reference proteome</keyword>
<dbReference type="Proteomes" id="UP000034076">
    <property type="component" value="Unassembled WGS sequence"/>
</dbReference>
<dbReference type="EMBL" id="LAYJ01000030">
    <property type="protein sequence ID" value="KKI52258.1"/>
    <property type="molecule type" value="Genomic_DNA"/>
</dbReference>
<name>A0A0M2NJA9_9FIRM</name>
<proteinExistence type="predicted"/>
<organism evidence="2 3">
    <name type="scientific">Christensenella hongkongensis</name>
    <dbReference type="NCBI Taxonomy" id="270498"/>
    <lineage>
        <taxon>Bacteria</taxon>
        <taxon>Bacillati</taxon>
        <taxon>Bacillota</taxon>
        <taxon>Clostridia</taxon>
        <taxon>Christensenellales</taxon>
        <taxon>Christensenellaceae</taxon>
        <taxon>Christensenella</taxon>
    </lineage>
</organism>
<reference evidence="2 3" key="1">
    <citation type="submission" date="2015-04" db="EMBL/GenBank/DDBJ databases">
        <title>Draft genome sequence of bacteremic isolate Catabacter hongkongensis type strain HKU16T.</title>
        <authorList>
            <person name="Lau S.K."/>
            <person name="Teng J.L."/>
            <person name="Huang Y."/>
            <person name="Curreem S.O."/>
            <person name="Tsui S.K."/>
            <person name="Woo P.C."/>
        </authorList>
    </citation>
    <scope>NUCLEOTIDE SEQUENCE [LARGE SCALE GENOMIC DNA]</scope>
    <source>
        <strain evidence="2 3">HKU16</strain>
    </source>
</reference>
<gene>
    <name evidence="2" type="ORF">CHK_0243</name>
</gene>
<dbReference type="STRING" id="270498.CHK_0243"/>
<protein>
    <submittedName>
        <fullName evidence="2">Uncharacterized protein</fullName>
    </submittedName>
</protein>
<keyword evidence="1" id="KW-0812">Transmembrane</keyword>
<comment type="caution">
    <text evidence="2">The sequence shown here is derived from an EMBL/GenBank/DDBJ whole genome shotgun (WGS) entry which is preliminary data.</text>
</comment>
<keyword evidence="1" id="KW-0472">Membrane</keyword>
<accession>A0A0M2NJA9</accession>
<dbReference type="AlphaFoldDB" id="A0A0M2NJA9"/>